<keyword evidence="2" id="KW-1185">Reference proteome</keyword>
<protein>
    <submittedName>
        <fullName evidence="1">Uncharacterized protein</fullName>
    </submittedName>
</protein>
<dbReference type="EMBL" id="JAUUTY010000007">
    <property type="protein sequence ID" value="KAK1606999.1"/>
    <property type="molecule type" value="Genomic_DNA"/>
</dbReference>
<gene>
    <name evidence="1" type="ORF">QYE76_030672</name>
</gene>
<organism evidence="1 2">
    <name type="scientific">Lolium multiflorum</name>
    <name type="common">Italian ryegrass</name>
    <name type="synonym">Lolium perenne subsp. multiflorum</name>
    <dbReference type="NCBI Taxonomy" id="4521"/>
    <lineage>
        <taxon>Eukaryota</taxon>
        <taxon>Viridiplantae</taxon>
        <taxon>Streptophyta</taxon>
        <taxon>Embryophyta</taxon>
        <taxon>Tracheophyta</taxon>
        <taxon>Spermatophyta</taxon>
        <taxon>Magnoliopsida</taxon>
        <taxon>Liliopsida</taxon>
        <taxon>Poales</taxon>
        <taxon>Poaceae</taxon>
        <taxon>BOP clade</taxon>
        <taxon>Pooideae</taxon>
        <taxon>Poodae</taxon>
        <taxon>Poeae</taxon>
        <taxon>Poeae Chloroplast Group 2 (Poeae type)</taxon>
        <taxon>Loliodinae</taxon>
        <taxon>Loliinae</taxon>
        <taxon>Lolium</taxon>
    </lineage>
</organism>
<proteinExistence type="predicted"/>
<comment type="caution">
    <text evidence="1">The sequence shown here is derived from an EMBL/GenBank/DDBJ whole genome shotgun (WGS) entry which is preliminary data.</text>
</comment>
<dbReference type="Proteomes" id="UP001231189">
    <property type="component" value="Unassembled WGS sequence"/>
</dbReference>
<reference evidence="1" key="1">
    <citation type="submission" date="2023-07" db="EMBL/GenBank/DDBJ databases">
        <title>A chromosome-level genome assembly of Lolium multiflorum.</title>
        <authorList>
            <person name="Chen Y."/>
            <person name="Copetti D."/>
            <person name="Kolliker R."/>
            <person name="Studer B."/>
        </authorList>
    </citation>
    <scope>NUCLEOTIDE SEQUENCE</scope>
    <source>
        <strain evidence="1">02402/16</strain>
        <tissue evidence="1">Leaf</tissue>
    </source>
</reference>
<name>A0AAD8QRZ3_LOLMU</name>
<evidence type="ECO:0000313" key="1">
    <source>
        <dbReference type="EMBL" id="KAK1606999.1"/>
    </source>
</evidence>
<dbReference type="AlphaFoldDB" id="A0AAD8QRZ3"/>
<evidence type="ECO:0000313" key="2">
    <source>
        <dbReference type="Proteomes" id="UP001231189"/>
    </source>
</evidence>
<sequence>MLLLVMLLFNPAAAGNVQSDAASSGNAFVKCTDVVAGNVPFQPATATVDNALVQVVVVAGNVLVQPHVVACGNVLVQPSVVACGNVLVQPNVARVVRHEVVDGADVVQAYVVGGIEGDVYALINSTIEVTFIFDEYTSKLEGGSKVLVSGHDIIVDVGPKLDMALMKVAKWKITCILGNVGDLGDPNLGIYEDIQEALPSDSPLKNVLKIRGNDVEKKTFPKISTP</sequence>
<accession>A0AAD8QRZ3</accession>